<dbReference type="Proteomes" id="UP001596056">
    <property type="component" value="Unassembled WGS sequence"/>
</dbReference>
<protein>
    <submittedName>
        <fullName evidence="3">DMT family transporter</fullName>
    </submittedName>
</protein>
<feature type="transmembrane region" description="Helical" evidence="1">
    <location>
        <begin position="80"/>
        <end position="97"/>
    </location>
</feature>
<keyword evidence="1" id="KW-0472">Membrane</keyword>
<feature type="transmembrane region" description="Helical" evidence="1">
    <location>
        <begin position="12"/>
        <end position="28"/>
    </location>
</feature>
<feature type="transmembrane region" description="Helical" evidence="1">
    <location>
        <begin position="103"/>
        <end position="121"/>
    </location>
</feature>
<reference evidence="4" key="1">
    <citation type="journal article" date="2019" name="Int. J. Syst. Evol. Microbiol.">
        <title>The Global Catalogue of Microorganisms (GCM) 10K type strain sequencing project: providing services to taxonomists for standard genome sequencing and annotation.</title>
        <authorList>
            <consortium name="The Broad Institute Genomics Platform"/>
            <consortium name="The Broad Institute Genome Sequencing Center for Infectious Disease"/>
            <person name="Wu L."/>
            <person name="Ma J."/>
        </authorList>
    </citation>
    <scope>NUCLEOTIDE SEQUENCE [LARGE SCALE GENOMIC DNA]</scope>
    <source>
        <strain evidence="4">KACC 11588</strain>
    </source>
</reference>
<keyword evidence="1" id="KW-0812">Transmembrane</keyword>
<feature type="transmembrane region" description="Helical" evidence="1">
    <location>
        <begin position="40"/>
        <end position="59"/>
    </location>
</feature>
<evidence type="ECO:0000313" key="4">
    <source>
        <dbReference type="Proteomes" id="UP001596056"/>
    </source>
</evidence>
<evidence type="ECO:0000259" key="2">
    <source>
        <dbReference type="Pfam" id="PF00892"/>
    </source>
</evidence>
<gene>
    <name evidence="3" type="ORF">ACFPOC_16690</name>
</gene>
<dbReference type="PANTHER" id="PTHR22911">
    <property type="entry name" value="ACYL-MALONYL CONDENSING ENZYME-RELATED"/>
    <property type="match status" value="1"/>
</dbReference>
<feature type="domain" description="EamA" evidence="2">
    <location>
        <begin position="13"/>
        <end position="147"/>
    </location>
</feature>
<organism evidence="3 4">
    <name type="scientific">Rubellimicrobium aerolatum</name>
    <dbReference type="NCBI Taxonomy" id="490979"/>
    <lineage>
        <taxon>Bacteria</taxon>
        <taxon>Pseudomonadati</taxon>
        <taxon>Pseudomonadota</taxon>
        <taxon>Alphaproteobacteria</taxon>
        <taxon>Rhodobacterales</taxon>
        <taxon>Roseobacteraceae</taxon>
        <taxon>Rubellimicrobium</taxon>
    </lineage>
</organism>
<feature type="transmembrane region" description="Helical" evidence="1">
    <location>
        <begin position="270"/>
        <end position="287"/>
    </location>
</feature>
<dbReference type="InterPro" id="IPR037185">
    <property type="entry name" value="EmrE-like"/>
</dbReference>
<name>A0ABW0SGL1_9RHOB</name>
<evidence type="ECO:0000256" key="1">
    <source>
        <dbReference type="SAM" id="Phobius"/>
    </source>
</evidence>
<evidence type="ECO:0000313" key="3">
    <source>
        <dbReference type="EMBL" id="MFC5568049.1"/>
    </source>
</evidence>
<dbReference type="RefSeq" id="WP_209841473.1">
    <property type="nucleotide sequence ID" value="NZ_JAGGJP010000010.1"/>
</dbReference>
<accession>A0ABW0SGL1</accession>
<dbReference type="Pfam" id="PF00892">
    <property type="entry name" value="EamA"/>
    <property type="match status" value="2"/>
</dbReference>
<feature type="transmembrane region" description="Helical" evidence="1">
    <location>
        <begin position="187"/>
        <end position="207"/>
    </location>
</feature>
<keyword evidence="1" id="KW-1133">Transmembrane helix</keyword>
<comment type="caution">
    <text evidence="3">The sequence shown here is derived from an EMBL/GenBank/DDBJ whole genome shotgun (WGS) entry which is preliminary data.</text>
</comment>
<feature type="transmembrane region" description="Helical" evidence="1">
    <location>
        <begin position="247"/>
        <end position="264"/>
    </location>
</feature>
<feature type="transmembrane region" description="Helical" evidence="1">
    <location>
        <begin position="133"/>
        <end position="152"/>
    </location>
</feature>
<dbReference type="PANTHER" id="PTHR22911:SF103">
    <property type="entry name" value="BLR2811 PROTEIN"/>
    <property type="match status" value="1"/>
</dbReference>
<dbReference type="EMBL" id="JBHSNA010000024">
    <property type="protein sequence ID" value="MFC5568049.1"/>
    <property type="molecule type" value="Genomic_DNA"/>
</dbReference>
<keyword evidence="4" id="KW-1185">Reference proteome</keyword>
<feature type="transmembrane region" description="Helical" evidence="1">
    <location>
        <begin position="158"/>
        <end position="175"/>
    </location>
</feature>
<dbReference type="SUPFAM" id="SSF103481">
    <property type="entry name" value="Multidrug resistance efflux transporter EmrE"/>
    <property type="match status" value="2"/>
</dbReference>
<dbReference type="InterPro" id="IPR000620">
    <property type="entry name" value="EamA_dom"/>
</dbReference>
<feature type="transmembrane region" description="Helical" evidence="1">
    <location>
        <begin position="213"/>
        <end position="235"/>
    </location>
</feature>
<feature type="domain" description="EamA" evidence="2">
    <location>
        <begin position="162"/>
        <end position="285"/>
    </location>
</feature>
<sequence>MTAIPTQRNDARLGILLMATTCAVFAFQDGLSRHLAEEANVWMVVMIRYWFFAAFVIVVGRARAGSVRAAAATSRPLLQIWRGLLLAAEICVTVWGFTRLGIAQSHAILAAGPLIVTALSGPFLGEAVGWRRWAAIGVGFLGILVILRPGVAVFDADALVPLAGAAMFAVYSLQTRLVARTDSAATSFFWTGVAGAGLMTAVGVFHWEPMAPGDWAIMAVLCLTGVTGHGLLIKCYEVAEASVVQPFAYLQLVFSSAVGILAFGEVLHPTTVVGGTIVVAAGLFTLWRERVRHRKAP</sequence>
<proteinExistence type="predicted"/>